<keyword evidence="14" id="KW-1185">Reference proteome</keyword>
<dbReference type="STRING" id="296587.C1E4R5"/>
<dbReference type="PANTHER" id="PTHR11406">
    <property type="entry name" value="PHOSPHOGLYCERATE KINASE"/>
    <property type="match status" value="1"/>
</dbReference>
<dbReference type="GeneID" id="8242792"/>
<evidence type="ECO:0000256" key="12">
    <source>
        <dbReference type="RuleBase" id="RU000696"/>
    </source>
</evidence>
<dbReference type="RefSeq" id="XP_002501909.1">
    <property type="nucleotide sequence ID" value="XM_002501863.1"/>
</dbReference>
<evidence type="ECO:0000256" key="1">
    <source>
        <dbReference type="ARBA" id="ARBA00000642"/>
    </source>
</evidence>
<comment type="pathway">
    <text evidence="10">Carbohydrate biosynthesis.</text>
</comment>
<dbReference type="eggNOG" id="KOG1367">
    <property type="taxonomic scope" value="Eukaryota"/>
</dbReference>
<dbReference type="GO" id="GO:0005524">
    <property type="term" value="F:ATP binding"/>
    <property type="evidence" value="ECO:0007669"/>
    <property type="project" value="UniProtKB-KW"/>
</dbReference>
<keyword evidence="7 11" id="KW-0418">Kinase</keyword>
<dbReference type="GO" id="GO:0043531">
    <property type="term" value="F:ADP binding"/>
    <property type="evidence" value="ECO:0007669"/>
    <property type="project" value="TreeGrafter"/>
</dbReference>
<evidence type="ECO:0000256" key="4">
    <source>
        <dbReference type="ARBA" id="ARBA00013061"/>
    </source>
</evidence>
<keyword evidence="9" id="KW-0460">Magnesium</keyword>
<protein>
    <recommendedName>
        <fullName evidence="4 11">Phosphoglycerate kinase</fullName>
        <ecNumber evidence="4 11">2.7.2.3</ecNumber>
    </recommendedName>
</protein>
<evidence type="ECO:0000256" key="10">
    <source>
        <dbReference type="ARBA" id="ARBA00024331"/>
    </source>
</evidence>
<dbReference type="InterPro" id="IPR015824">
    <property type="entry name" value="Phosphoglycerate_kinase_N"/>
</dbReference>
<reference evidence="13 14" key="1">
    <citation type="journal article" date="2009" name="Science">
        <title>Green evolution and dynamic adaptations revealed by genomes of the marine picoeukaryotes Micromonas.</title>
        <authorList>
            <person name="Worden A.Z."/>
            <person name="Lee J.H."/>
            <person name="Mock T."/>
            <person name="Rouze P."/>
            <person name="Simmons M.P."/>
            <person name="Aerts A.L."/>
            <person name="Allen A.E."/>
            <person name="Cuvelier M.L."/>
            <person name="Derelle E."/>
            <person name="Everett M.V."/>
            <person name="Foulon E."/>
            <person name="Grimwood J."/>
            <person name="Gundlach H."/>
            <person name="Henrissat B."/>
            <person name="Napoli C."/>
            <person name="McDonald S.M."/>
            <person name="Parker M.S."/>
            <person name="Rombauts S."/>
            <person name="Salamov A."/>
            <person name="Von Dassow P."/>
            <person name="Badger J.H."/>
            <person name="Coutinho P.M."/>
            <person name="Demir E."/>
            <person name="Dubchak I."/>
            <person name="Gentemann C."/>
            <person name="Eikrem W."/>
            <person name="Gready J.E."/>
            <person name="John U."/>
            <person name="Lanier W."/>
            <person name="Lindquist E.A."/>
            <person name="Lucas S."/>
            <person name="Mayer K.F."/>
            <person name="Moreau H."/>
            <person name="Not F."/>
            <person name="Otillar R."/>
            <person name="Panaud O."/>
            <person name="Pangilinan J."/>
            <person name="Paulsen I."/>
            <person name="Piegu B."/>
            <person name="Poliakov A."/>
            <person name="Robbens S."/>
            <person name="Schmutz J."/>
            <person name="Toulza E."/>
            <person name="Wyss T."/>
            <person name="Zelensky A."/>
            <person name="Zhou K."/>
            <person name="Armbrust E.V."/>
            <person name="Bhattacharya D."/>
            <person name="Goodenough U.W."/>
            <person name="Van de Peer Y."/>
            <person name="Grigoriev I.V."/>
        </authorList>
    </citation>
    <scope>NUCLEOTIDE SEQUENCE [LARGE SCALE GENOMIC DNA]</scope>
    <source>
        <strain evidence="14">RCC299 / NOUM17</strain>
    </source>
</reference>
<dbReference type="EMBL" id="CP001325">
    <property type="protein sequence ID" value="ACO63167.1"/>
    <property type="molecule type" value="Genomic_DNA"/>
</dbReference>
<evidence type="ECO:0000256" key="8">
    <source>
        <dbReference type="ARBA" id="ARBA00022840"/>
    </source>
</evidence>
<keyword evidence="8" id="KW-0067">ATP-binding</keyword>
<evidence type="ECO:0000313" key="14">
    <source>
        <dbReference type="Proteomes" id="UP000002009"/>
    </source>
</evidence>
<gene>
    <name evidence="13" type="primary">PGK_2</name>
    <name evidence="13" type="ORF">MICPUN_104803</name>
</gene>
<dbReference type="EC" id="2.7.2.3" evidence="4 11"/>
<dbReference type="InParanoid" id="C1E4R5"/>
<dbReference type="OMA" id="NTRWFQG"/>
<dbReference type="Gene3D" id="3.40.50.1260">
    <property type="entry name" value="Phosphoglycerate kinase, N-terminal domain"/>
    <property type="match status" value="2"/>
</dbReference>
<dbReference type="PANTHER" id="PTHR11406:SF23">
    <property type="entry name" value="PHOSPHOGLYCERATE KINASE 1, CHLOROPLASTIC-RELATED"/>
    <property type="match status" value="1"/>
</dbReference>
<organism evidence="13 14">
    <name type="scientific">Micromonas commoda (strain RCC299 / NOUM17 / CCMP2709)</name>
    <name type="common">Picoplanktonic green alga</name>
    <dbReference type="NCBI Taxonomy" id="296587"/>
    <lineage>
        <taxon>Eukaryota</taxon>
        <taxon>Viridiplantae</taxon>
        <taxon>Chlorophyta</taxon>
        <taxon>Mamiellophyceae</taxon>
        <taxon>Mamiellales</taxon>
        <taxon>Mamiellaceae</taxon>
        <taxon>Micromonas</taxon>
    </lineage>
</organism>
<accession>C1E4R5</accession>
<dbReference type="PRINTS" id="PR00477">
    <property type="entry name" value="PHGLYCKINASE"/>
</dbReference>
<sequence length="471" mass="50782">MTARSLRRVQDADLRDKVVLVRVDHNCVKDGVIHDTFRVDQSIATLYNIVERGGRPILMTHVNRPFDKKRKEISCRDEDSVTAVVRYLQHKLGVVFAVPTFRVEPGRGILDVDTSVNWLIEDLKHRRVGGVYLPNTRWFEGEEGLAAADAVAARERFATQLAGLADVFVNDAFGSWQPHVSTFHVAKLLPSYAGLLMQKEVQALSALTEPRRPFLAVIAGSKLDTKMGCVEAIAKKADHVMLGGQLYNAYIAAKFGVTIAGVDPLDVEIAKSQLLVPEVERKLVPLSTVIESDSLDGCGCVPVAGKCGSGDGDRIRARRLADLKPGETTGYFLDVSAESFKDARVAEVIAGAKTIFVNAVMGLTPAGFHEGTAALDAAIASNVDARKYFGGGDTLQEFKSLSPGLYMTALECPSYYLFTGGGTVLKALELGGATKLPCVELLTAADGEEPSRLEKPKCMALESCDCGPTPA</sequence>
<dbReference type="InterPro" id="IPR036043">
    <property type="entry name" value="Phosphoglycerate_kinase_sf"/>
</dbReference>
<evidence type="ECO:0000256" key="2">
    <source>
        <dbReference type="ARBA" id="ARBA00001946"/>
    </source>
</evidence>
<dbReference type="GO" id="GO:0006094">
    <property type="term" value="P:gluconeogenesis"/>
    <property type="evidence" value="ECO:0007669"/>
    <property type="project" value="TreeGrafter"/>
</dbReference>
<dbReference type="KEGG" id="mis:MICPUN_104803"/>
<comment type="catalytic activity">
    <reaction evidence="1 11">
        <text>(2R)-3-phosphoglycerate + ATP = (2R)-3-phospho-glyceroyl phosphate + ADP</text>
        <dbReference type="Rhea" id="RHEA:14801"/>
        <dbReference type="ChEBI" id="CHEBI:30616"/>
        <dbReference type="ChEBI" id="CHEBI:57604"/>
        <dbReference type="ChEBI" id="CHEBI:58272"/>
        <dbReference type="ChEBI" id="CHEBI:456216"/>
        <dbReference type="EC" id="2.7.2.3"/>
    </reaction>
</comment>
<comment type="similarity">
    <text evidence="3 11">Belongs to the phosphoglycerate kinase family.</text>
</comment>
<dbReference type="GO" id="GO:0005829">
    <property type="term" value="C:cytosol"/>
    <property type="evidence" value="ECO:0007669"/>
    <property type="project" value="TreeGrafter"/>
</dbReference>
<evidence type="ECO:0000256" key="6">
    <source>
        <dbReference type="ARBA" id="ARBA00022741"/>
    </source>
</evidence>
<name>C1E4R5_MICCC</name>
<evidence type="ECO:0000313" key="13">
    <source>
        <dbReference type="EMBL" id="ACO63167.1"/>
    </source>
</evidence>
<dbReference type="Proteomes" id="UP000002009">
    <property type="component" value="Chromosome 4"/>
</dbReference>
<comment type="subunit">
    <text evidence="12">Monomer.</text>
</comment>
<dbReference type="Pfam" id="PF00162">
    <property type="entry name" value="PGK"/>
    <property type="match status" value="1"/>
</dbReference>
<evidence type="ECO:0000256" key="3">
    <source>
        <dbReference type="ARBA" id="ARBA00008982"/>
    </source>
</evidence>
<keyword evidence="5 11" id="KW-0808">Transferase</keyword>
<dbReference type="InterPro" id="IPR001576">
    <property type="entry name" value="Phosphoglycerate_kinase"/>
</dbReference>
<evidence type="ECO:0000256" key="7">
    <source>
        <dbReference type="ARBA" id="ARBA00022777"/>
    </source>
</evidence>
<evidence type="ECO:0000256" key="11">
    <source>
        <dbReference type="RuleBase" id="RU000532"/>
    </source>
</evidence>
<keyword evidence="6" id="KW-0547">Nucleotide-binding</keyword>
<evidence type="ECO:0000256" key="5">
    <source>
        <dbReference type="ARBA" id="ARBA00022679"/>
    </source>
</evidence>
<dbReference type="SUPFAM" id="SSF53748">
    <property type="entry name" value="Phosphoglycerate kinase"/>
    <property type="match status" value="1"/>
</dbReference>
<dbReference type="GO" id="GO:0004618">
    <property type="term" value="F:phosphoglycerate kinase activity"/>
    <property type="evidence" value="ECO:0007669"/>
    <property type="project" value="UniProtKB-EC"/>
</dbReference>
<dbReference type="OrthoDB" id="1854730at2759"/>
<dbReference type="AlphaFoldDB" id="C1E4R5"/>
<proteinExistence type="inferred from homology"/>
<evidence type="ECO:0000256" key="9">
    <source>
        <dbReference type="ARBA" id="ARBA00022842"/>
    </source>
</evidence>
<dbReference type="GO" id="GO:0006096">
    <property type="term" value="P:glycolytic process"/>
    <property type="evidence" value="ECO:0007669"/>
    <property type="project" value="InterPro"/>
</dbReference>
<comment type="cofactor">
    <cofactor evidence="2">
        <name>Mg(2+)</name>
        <dbReference type="ChEBI" id="CHEBI:18420"/>
    </cofactor>
</comment>